<keyword evidence="2 6" id="KW-0238">DNA-binding</keyword>
<dbReference type="EMBL" id="LT670817">
    <property type="protein sequence ID" value="SHH20602.1"/>
    <property type="molecule type" value="Genomic_DNA"/>
</dbReference>
<dbReference type="InterPro" id="IPR016032">
    <property type="entry name" value="Sig_transdc_resp-reg_C-effctor"/>
</dbReference>
<dbReference type="InterPro" id="IPR000792">
    <property type="entry name" value="Tscrpt_reg_LuxR_C"/>
</dbReference>
<organism evidence="6 7">
    <name type="scientific">Bradyrhizobium erythrophlei</name>
    <dbReference type="NCBI Taxonomy" id="1437360"/>
    <lineage>
        <taxon>Bacteria</taxon>
        <taxon>Pseudomonadati</taxon>
        <taxon>Pseudomonadota</taxon>
        <taxon>Alphaproteobacteria</taxon>
        <taxon>Hyphomicrobiales</taxon>
        <taxon>Nitrobacteraceae</taxon>
        <taxon>Bradyrhizobium</taxon>
    </lineage>
</organism>
<dbReference type="AlphaFoldDB" id="A0A1M5YQL6"/>
<name>A0A1M5YQL6_9BRAD</name>
<dbReference type="GO" id="GO:0003677">
    <property type="term" value="F:DNA binding"/>
    <property type="evidence" value="ECO:0007669"/>
    <property type="project" value="UniProtKB-KW"/>
</dbReference>
<dbReference type="Gene3D" id="1.10.10.10">
    <property type="entry name" value="Winged helix-like DNA-binding domain superfamily/Winged helix DNA-binding domain"/>
    <property type="match status" value="1"/>
</dbReference>
<dbReference type="GO" id="GO:0006352">
    <property type="term" value="P:DNA-templated transcription initiation"/>
    <property type="evidence" value="ECO:0007669"/>
    <property type="project" value="InterPro"/>
</dbReference>
<dbReference type="InterPro" id="IPR013249">
    <property type="entry name" value="RNA_pol_sigma70_r4_t2"/>
</dbReference>
<dbReference type="PANTHER" id="PTHR44688:SF16">
    <property type="entry name" value="DNA-BINDING TRANSCRIPTIONAL ACTIVATOR DEVR_DOSR"/>
    <property type="match status" value="1"/>
</dbReference>
<gene>
    <name evidence="5" type="ORF">SAMN05443248_4060</name>
    <name evidence="6" type="ORF">SAMN05443248_8595</name>
</gene>
<keyword evidence="1" id="KW-0805">Transcription regulation</keyword>
<evidence type="ECO:0000256" key="1">
    <source>
        <dbReference type="ARBA" id="ARBA00023015"/>
    </source>
</evidence>
<feature type="domain" description="HTH luxR-type" evidence="4">
    <location>
        <begin position="310"/>
        <end position="367"/>
    </location>
</feature>
<dbReference type="PANTHER" id="PTHR44688">
    <property type="entry name" value="DNA-BINDING TRANSCRIPTIONAL ACTIVATOR DEVR_DOSR"/>
    <property type="match status" value="1"/>
</dbReference>
<keyword evidence="3" id="KW-0804">Transcription</keyword>
<dbReference type="SMART" id="SM00421">
    <property type="entry name" value="HTH_LUXR"/>
    <property type="match status" value="1"/>
</dbReference>
<evidence type="ECO:0000313" key="7">
    <source>
        <dbReference type="Proteomes" id="UP000189796"/>
    </source>
</evidence>
<reference evidence="6 7" key="1">
    <citation type="submission" date="2016-11" db="EMBL/GenBank/DDBJ databases">
        <authorList>
            <person name="Jaros S."/>
            <person name="Januszkiewicz K."/>
            <person name="Wedrychowicz H."/>
        </authorList>
    </citation>
    <scope>NUCLEOTIDE SEQUENCE [LARGE SCALE GENOMIC DNA]</scope>
    <source>
        <strain evidence="6 7">GAS138</strain>
    </source>
</reference>
<dbReference type="EMBL" id="LT670817">
    <property type="protein sequence ID" value="SHI13863.1"/>
    <property type="molecule type" value="Genomic_DNA"/>
</dbReference>
<evidence type="ECO:0000256" key="3">
    <source>
        <dbReference type="ARBA" id="ARBA00023163"/>
    </source>
</evidence>
<dbReference type="InterPro" id="IPR000014">
    <property type="entry name" value="PAS"/>
</dbReference>
<evidence type="ECO:0000259" key="4">
    <source>
        <dbReference type="SMART" id="SM00421"/>
    </source>
</evidence>
<dbReference type="SUPFAM" id="SSF46894">
    <property type="entry name" value="C-terminal effector domain of the bipartite response regulators"/>
    <property type="match status" value="1"/>
</dbReference>
<evidence type="ECO:0000313" key="5">
    <source>
        <dbReference type="EMBL" id="SHH20602.1"/>
    </source>
</evidence>
<dbReference type="InterPro" id="IPR036388">
    <property type="entry name" value="WH-like_DNA-bd_sf"/>
</dbReference>
<dbReference type="RefSeq" id="WP_172842600.1">
    <property type="nucleotide sequence ID" value="NZ_LT670817.1"/>
</dbReference>
<protein>
    <submittedName>
        <fullName evidence="6">DNA-binding transcriptional regulator, CsgD family</fullName>
    </submittedName>
    <submittedName>
        <fullName evidence="5">Transcriptional regulator, LuxR family</fullName>
    </submittedName>
</protein>
<dbReference type="GO" id="GO:0016987">
    <property type="term" value="F:sigma factor activity"/>
    <property type="evidence" value="ECO:0007669"/>
    <property type="project" value="InterPro"/>
</dbReference>
<proteinExistence type="predicted"/>
<evidence type="ECO:0000256" key="2">
    <source>
        <dbReference type="ARBA" id="ARBA00023125"/>
    </source>
</evidence>
<dbReference type="Pfam" id="PF08281">
    <property type="entry name" value="Sigma70_r4_2"/>
    <property type="match status" value="1"/>
</dbReference>
<dbReference type="Proteomes" id="UP000189796">
    <property type="component" value="Chromosome I"/>
</dbReference>
<dbReference type="Pfam" id="PF13188">
    <property type="entry name" value="PAS_8"/>
    <property type="match status" value="1"/>
</dbReference>
<evidence type="ECO:0000313" key="6">
    <source>
        <dbReference type="EMBL" id="SHI13863.1"/>
    </source>
</evidence>
<sequence length="376" mass="41510">MNLQQLSDTIGVIYDCALEPERWPQALSQVGELCQAPFAFVLAHDVERNQPGRVFQHGGRAEWMMKYCGQYATINPLFTASWLRPIGEVYTPDDLFSRDEWFESRFYKEFIQPSGFVDLMGLMGLRSGSRAVWFTAARMGEASQFSGADNQAFQLLSPHVCRTIKISHALDLRTLKSENLEAALDALSTGVFLLDSQARVMHANRAGERQVRTGNALRIVNDRFSPTDSSANANFMKALSPKTDWDRKSVENMHSIAMPANDGEGLIATILPIGDGHRSSLMAPWSAQWAVFSQNPMSVPQIPGEAFARLHGLTGGELRVVLAVLPGLGVPEAAELLGLSKETVKTHLHRAFEKTGTKRQAELARLFMASTPPTHG</sequence>
<accession>A0A1M5YQL6</accession>